<comment type="caution">
    <text evidence="2">The sequence shown here is derived from an EMBL/GenBank/DDBJ whole genome shotgun (WGS) entry which is preliminary data.</text>
</comment>
<dbReference type="RefSeq" id="WP_307345777.1">
    <property type="nucleotide sequence ID" value="NZ_JAUSUD010000029.1"/>
</dbReference>
<accession>A0ABT9ZP77</accession>
<keyword evidence="3" id="KW-1185">Reference proteome</keyword>
<dbReference type="EMBL" id="JAUSUD010000029">
    <property type="protein sequence ID" value="MDQ0233030.1"/>
    <property type="molecule type" value="Genomic_DNA"/>
</dbReference>
<feature type="region of interest" description="Disordered" evidence="1">
    <location>
        <begin position="21"/>
        <end position="40"/>
    </location>
</feature>
<organism evidence="2 3">
    <name type="scientific">Metabacillus malikii</name>
    <dbReference type="NCBI Taxonomy" id="1504265"/>
    <lineage>
        <taxon>Bacteria</taxon>
        <taxon>Bacillati</taxon>
        <taxon>Bacillota</taxon>
        <taxon>Bacilli</taxon>
        <taxon>Bacillales</taxon>
        <taxon>Bacillaceae</taxon>
        <taxon>Metabacillus</taxon>
    </lineage>
</organism>
<name>A0ABT9ZP77_9BACI</name>
<gene>
    <name evidence="2" type="ORF">J2S19_004355</name>
</gene>
<evidence type="ECO:0000256" key="1">
    <source>
        <dbReference type="SAM" id="MobiDB-lite"/>
    </source>
</evidence>
<reference evidence="2 3" key="1">
    <citation type="submission" date="2023-07" db="EMBL/GenBank/DDBJ databases">
        <title>Genomic Encyclopedia of Type Strains, Phase IV (KMG-IV): sequencing the most valuable type-strain genomes for metagenomic binning, comparative biology and taxonomic classification.</title>
        <authorList>
            <person name="Goeker M."/>
        </authorList>
    </citation>
    <scope>NUCLEOTIDE SEQUENCE [LARGE SCALE GENOMIC DNA]</scope>
    <source>
        <strain evidence="2 3">DSM 29005</strain>
    </source>
</reference>
<protein>
    <submittedName>
        <fullName evidence="2">Uncharacterized protein</fullName>
    </submittedName>
</protein>
<evidence type="ECO:0000313" key="3">
    <source>
        <dbReference type="Proteomes" id="UP001234495"/>
    </source>
</evidence>
<evidence type="ECO:0000313" key="2">
    <source>
        <dbReference type="EMBL" id="MDQ0233030.1"/>
    </source>
</evidence>
<dbReference type="Proteomes" id="UP001234495">
    <property type="component" value="Unassembled WGS sequence"/>
</dbReference>
<proteinExistence type="predicted"/>
<feature type="compositionally biased region" description="Basic residues" evidence="1">
    <location>
        <begin position="26"/>
        <end position="40"/>
    </location>
</feature>
<sequence length="40" mass="4767">MQKEKKHVEYNTPRWVRKLQRELGLRKSKKQAATKKAGSK</sequence>